<proteinExistence type="inferred from homology"/>
<dbReference type="GO" id="GO:0004065">
    <property type="term" value="F:arylsulfatase activity"/>
    <property type="evidence" value="ECO:0007669"/>
    <property type="project" value="UniProtKB-EC"/>
</dbReference>
<evidence type="ECO:0000256" key="7">
    <source>
        <dbReference type="SAM" id="MobiDB-lite"/>
    </source>
</evidence>
<feature type="domain" description="Sulfatase N-terminal" evidence="9">
    <location>
        <begin position="29"/>
        <end position="346"/>
    </location>
</feature>
<evidence type="ECO:0000256" key="8">
    <source>
        <dbReference type="SAM" id="SignalP"/>
    </source>
</evidence>
<evidence type="ECO:0000256" key="4">
    <source>
        <dbReference type="ARBA" id="ARBA00022729"/>
    </source>
</evidence>
<reference evidence="10 11" key="1">
    <citation type="submission" date="2019-02" db="EMBL/GenBank/DDBJ databases">
        <title>Deep-cultivation of Planctomycetes and their phenomic and genomic characterization uncovers novel biology.</title>
        <authorList>
            <person name="Wiegand S."/>
            <person name="Jogler M."/>
            <person name="Boedeker C."/>
            <person name="Pinto D."/>
            <person name="Vollmers J."/>
            <person name="Rivas-Marin E."/>
            <person name="Kohn T."/>
            <person name="Peeters S.H."/>
            <person name="Heuer A."/>
            <person name="Rast P."/>
            <person name="Oberbeckmann S."/>
            <person name="Bunk B."/>
            <person name="Jeske O."/>
            <person name="Meyerdierks A."/>
            <person name="Storesund J.E."/>
            <person name="Kallscheuer N."/>
            <person name="Luecker S."/>
            <person name="Lage O.M."/>
            <person name="Pohl T."/>
            <person name="Merkel B.J."/>
            <person name="Hornburger P."/>
            <person name="Mueller R.-W."/>
            <person name="Bruemmer F."/>
            <person name="Labrenz M."/>
            <person name="Spormann A.M."/>
            <person name="Op Den Camp H."/>
            <person name="Overmann J."/>
            <person name="Amann R."/>
            <person name="Jetten M.S.M."/>
            <person name="Mascher T."/>
            <person name="Medema M.H."/>
            <person name="Devos D.P."/>
            <person name="Kaster A.-K."/>
            <person name="Ovreas L."/>
            <person name="Rohde M."/>
            <person name="Galperin M.Y."/>
            <person name="Jogler C."/>
        </authorList>
    </citation>
    <scope>NUCLEOTIDE SEQUENCE [LARGE SCALE GENOMIC DNA]</scope>
    <source>
        <strain evidence="10 11">Pla52n</strain>
    </source>
</reference>
<feature type="region of interest" description="Disordered" evidence="7">
    <location>
        <begin position="460"/>
        <end position="484"/>
    </location>
</feature>
<dbReference type="PANTHER" id="PTHR42693:SF42">
    <property type="entry name" value="ARYLSULFATASE G"/>
    <property type="match status" value="1"/>
</dbReference>
<evidence type="ECO:0000313" key="10">
    <source>
        <dbReference type="EMBL" id="TWU04690.1"/>
    </source>
</evidence>
<dbReference type="PANTHER" id="PTHR42693">
    <property type="entry name" value="ARYLSULFATASE FAMILY MEMBER"/>
    <property type="match status" value="1"/>
</dbReference>
<dbReference type="InterPro" id="IPR000917">
    <property type="entry name" value="Sulfatase_N"/>
</dbReference>
<dbReference type="Pfam" id="PF00884">
    <property type="entry name" value="Sulfatase"/>
    <property type="match status" value="1"/>
</dbReference>
<keyword evidence="4 8" id="KW-0732">Signal</keyword>
<keyword evidence="6" id="KW-0106">Calcium</keyword>
<dbReference type="Gene3D" id="3.40.720.10">
    <property type="entry name" value="Alkaline Phosphatase, subunit A"/>
    <property type="match status" value="1"/>
</dbReference>
<evidence type="ECO:0000256" key="1">
    <source>
        <dbReference type="ARBA" id="ARBA00001913"/>
    </source>
</evidence>
<dbReference type="InterPro" id="IPR050738">
    <property type="entry name" value="Sulfatase"/>
</dbReference>
<organism evidence="10 11">
    <name type="scientific">Stieleria varia</name>
    <dbReference type="NCBI Taxonomy" id="2528005"/>
    <lineage>
        <taxon>Bacteria</taxon>
        <taxon>Pseudomonadati</taxon>
        <taxon>Planctomycetota</taxon>
        <taxon>Planctomycetia</taxon>
        <taxon>Pirellulales</taxon>
        <taxon>Pirellulaceae</taxon>
        <taxon>Stieleria</taxon>
    </lineage>
</organism>
<dbReference type="GO" id="GO:0046872">
    <property type="term" value="F:metal ion binding"/>
    <property type="evidence" value="ECO:0007669"/>
    <property type="project" value="UniProtKB-KW"/>
</dbReference>
<dbReference type="CDD" id="cd16144">
    <property type="entry name" value="ARS_like"/>
    <property type="match status" value="1"/>
</dbReference>
<comment type="cofactor">
    <cofactor evidence="1">
        <name>Ca(2+)</name>
        <dbReference type="ChEBI" id="CHEBI:29108"/>
    </cofactor>
</comment>
<evidence type="ECO:0000256" key="3">
    <source>
        <dbReference type="ARBA" id="ARBA00022723"/>
    </source>
</evidence>
<feature type="compositionally biased region" description="Basic and acidic residues" evidence="7">
    <location>
        <begin position="465"/>
        <end position="478"/>
    </location>
</feature>
<accession>A0A5C6AY97</accession>
<sequence precursor="true">MKLIAAAFFLAFVICVGCVSSSAAETTRPNILFILTDDQGWPTLGCYGSQQVPTPHLDRLADEGVRFTDAYVMPQCTPTRAALLTGQHTARSGMWHVIPWYGQPWARIQEPAFREQLPREWSTLPKVLRGHGYATGMAGKWHLTNGVDGNYVELKSADAYGFDFVAPRGPGSQNEGDKWVDHLTDSAISFIRERQERPWFFYLSHHTLHGVVSAPAELVKKYREAGAPETGMFNATYLAAIEHLDNSIGRLMAALDEMQQRENTIVVFLSDNGGLGTVFNVGSETLTINRQEFDNAPLRAGKGTPYEGGIRVPCMLRWPAKVAAGQTVSTPIHVTDWMPTLLAAAGCDEGESDYDGVNLIPLLQGERLLERPLFFHMPLYDLRWAATPCAVIREGDWKLIEYFGDSFDRDLHYLPGRKLELFNLRSDLGETTNLASMERVRADAMSAKLHAWLKSIPTPIPTENPHFDPKKQFDETKVKQPWNR</sequence>
<evidence type="ECO:0000313" key="11">
    <source>
        <dbReference type="Proteomes" id="UP000320176"/>
    </source>
</evidence>
<dbReference type="EMBL" id="SJPN01000003">
    <property type="protein sequence ID" value="TWU04690.1"/>
    <property type="molecule type" value="Genomic_DNA"/>
</dbReference>
<feature type="signal peptide" evidence="8">
    <location>
        <begin position="1"/>
        <end position="23"/>
    </location>
</feature>
<evidence type="ECO:0000256" key="2">
    <source>
        <dbReference type="ARBA" id="ARBA00008779"/>
    </source>
</evidence>
<dbReference type="AlphaFoldDB" id="A0A5C6AY97"/>
<dbReference type="PROSITE" id="PS00149">
    <property type="entry name" value="SULFATASE_2"/>
    <property type="match status" value="1"/>
</dbReference>
<dbReference type="EC" id="3.1.6.1" evidence="10"/>
<dbReference type="InterPro" id="IPR017850">
    <property type="entry name" value="Alkaline_phosphatase_core_sf"/>
</dbReference>
<evidence type="ECO:0000259" key="9">
    <source>
        <dbReference type="Pfam" id="PF00884"/>
    </source>
</evidence>
<evidence type="ECO:0000256" key="5">
    <source>
        <dbReference type="ARBA" id="ARBA00022801"/>
    </source>
</evidence>
<dbReference type="RefSeq" id="WP_146520065.1">
    <property type="nucleotide sequence ID" value="NZ_CP151726.1"/>
</dbReference>
<dbReference type="OrthoDB" id="229225at2"/>
<keyword evidence="11" id="KW-1185">Reference proteome</keyword>
<protein>
    <submittedName>
        <fullName evidence="10">Arylsulfatase</fullName>
        <ecNumber evidence="10">3.1.6.1</ecNumber>
    </submittedName>
</protein>
<dbReference type="Proteomes" id="UP000320176">
    <property type="component" value="Unassembled WGS sequence"/>
</dbReference>
<comment type="caution">
    <text evidence="10">The sequence shown here is derived from an EMBL/GenBank/DDBJ whole genome shotgun (WGS) entry which is preliminary data.</text>
</comment>
<comment type="similarity">
    <text evidence="2">Belongs to the sulfatase family.</text>
</comment>
<dbReference type="InterPro" id="IPR024607">
    <property type="entry name" value="Sulfatase_CS"/>
</dbReference>
<evidence type="ECO:0000256" key="6">
    <source>
        <dbReference type="ARBA" id="ARBA00022837"/>
    </source>
</evidence>
<gene>
    <name evidence="10" type="primary">atsA_28</name>
    <name evidence="10" type="ORF">Pla52n_27320</name>
</gene>
<dbReference type="Gene3D" id="3.30.1120.10">
    <property type="match status" value="1"/>
</dbReference>
<keyword evidence="5 10" id="KW-0378">Hydrolase</keyword>
<feature type="chain" id="PRO_5022694579" evidence="8">
    <location>
        <begin position="24"/>
        <end position="484"/>
    </location>
</feature>
<keyword evidence="3" id="KW-0479">Metal-binding</keyword>
<name>A0A5C6AY97_9BACT</name>
<dbReference type="SUPFAM" id="SSF53649">
    <property type="entry name" value="Alkaline phosphatase-like"/>
    <property type="match status" value="1"/>
</dbReference>